<keyword evidence="2" id="KW-0732">Signal</keyword>
<feature type="chain" id="PRO_5043900110" evidence="2">
    <location>
        <begin position="18"/>
        <end position="110"/>
    </location>
</feature>
<protein>
    <submittedName>
        <fullName evidence="3">Uncharacterized protein</fullName>
    </submittedName>
</protein>
<evidence type="ECO:0000313" key="4">
    <source>
        <dbReference type="Proteomes" id="UP001162156"/>
    </source>
</evidence>
<evidence type="ECO:0000256" key="2">
    <source>
        <dbReference type="SAM" id="SignalP"/>
    </source>
</evidence>
<evidence type="ECO:0000256" key="1">
    <source>
        <dbReference type="ARBA" id="ARBA00022460"/>
    </source>
</evidence>
<dbReference type="PANTHER" id="PTHR12236">
    <property type="entry name" value="STRUCTURAL CONTITUENT OF CUTICLE"/>
    <property type="match status" value="1"/>
</dbReference>
<organism evidence="3 4">
    <name type="scientific">Rhamnusium bicolor</name>
    <dbReference type="NCBI Taxonomy" id="1586634"/>
    <lineage>
        <taxon>Eukaryota</taxon>
        <taxon>Metazoa</taxon>
        <taxon>Ecdysozoa</taxon>
        <taxon>Arthropoda</taxon>
        <taxon>Hexapoda</taxon>
        <taxon>Insecta</taxon>
        <taxon>Pterygota</taxon>
        <taxon>Neoptera</taxon>
        <taxon>Endopterygota</taxon>
        <taxon>Coleoptera</taxon>
        <taxon>Polyphaga</taxon>
        <taxon>Cucujiformia</taxon>
        <taxon>Chrysomeloidea</taxon>
        <taxon>Cerambycidae</taxon>
        <taxon>Lepturinae</taxon>
        <taxon>Rhagiini</taxon>
        <taxon>Rhamnusium</taxon>
    </lineage>
</organism>
<dbReference type="InterPro" id="IPR051217">
    <property type="entry name" value="Insect_Cuticle_Struc_Prot"/>
</dbReference>
<name>A0AAV8ZPB5_9CUCU</name>
<reference evidence="3" key="1">
    <citation type="journal article" date="2023" name="Insect Mol. Biol.">
        <title>Genome sequencing provides insights into the evolution of gene families encoding plant cell wall-degrading enzymes in longhorned beetles.</title>
        <authorList>
            <person name="Shin N.R."/>
            <person name="Okamura Y."/>
            <person name="Kirsch R."/>
            <person name="Pauchet Y."/>
        </authorList>
    </citation>
    <scope>NUCLEOTIDE SEQUENCE</scope>
    <source>
        <strain evidence="3">RBIC_L_NR</strain>
    </source>
</reference>
<dbReference type="GO" id="GO:0031012">
    <property type="term" value="C:extracellular matrix"/>
    <property type="evidence" value="ECO:0007669"/>
    <property type="project" value="TreeGrafter"/>
</dbReference>
<dbReference type="AlphaFoldDB" id="A0AAV8ZPB5"/>
<comment type="caution">
    <text evidence="3">The sequence shown here is derived from an EMBL/GenBank/DDBJ whole genome shotgun (WGS) entry which is preliminary data.</text>
</comment>
<sequence length="110" mass="11823">MSLHVFALSALIAAVHAGYLGGHAPAYSTFQISSPVVSHGYSTPVLSHGYAAPVFAHGYAGAGSHDVDYYAHPKYEYSYGVQDPHTGDHKSQHEERDGDVVKGLLYCCRT</sequence>
<proteinExistence type="predicted"/>
<dbReference type="PANTHER" id="PTHR12236:SF95">
    <property type="entry name" value="CUTICULAR PROTEIN 76BD, ISOFORM C-RELATED"/>
    <property type="match status" value="1"/>
</dbReference>
<evidence type="ECO:0000313" key="3">
    <source>
        <dbReference type="EMBL" id="KAJ8966928.1"/>
    </source>
</evidence>
<feature type="signal peptide" evidence="2">
    <location>
        <begin position="1"/>
        <end position="17"/>
    </location>
</feature>
<keyword evidence="4" id="KW-1185">Reference proteome</keyword>
<dbReference type="EMBL" id="JANEYF010000917">
    <property type="protein sequence ID" value="KAJ8966928.1"/>
    <property type="molecule type" value="Genomic_DNA"/>
</dbReference>
<dbReference type="GO" id="GO:0042302">
    <property type="term" value="F:structural constituent of cuticle"/>
    <property type="evidence" value="ECO:0007669"/>
    <property type="project" value="UniProtKB-KW"/>
</dbReference>
<gene>
    <name evidence="3" type="ORF">NQ314_003223</name>
</gene>
<accession>A0AAV8ZPB5</accession>
<keyword evidence="1" id="KW-0193">Cuticle</keyword>
<dbReference type="GO" id="GO:0005615">
    <property type="term" value="C:extracellular space"/>
    <property type="evidence" value="ECO:0007669"/>
    <property type="project" value="TreeGrafter"/>
</dbReference>
<dbReference type="Proteomes" id="UP001162156">
    <property type="component" value="Unassembled WGS sequence"/>
</dbReference>